<keyword evidence="5 10" id="KW-0732">Signal</keyword>
<evidence type="ECO:0000259" key="11">
    <source>
        <dbReference type="SMART" id="SM00499"/>
    </source>
</evidence>
<sequence>MAKNPNYKKSYSTSSLVVVLVMAASILAAAAQSPMSAPVAAPVVSPMAEPAPAPGPDCMAYLLNLSDCLSYVQQGSNLTKPEKPCCPEVKNLVNDQPICLCELLAHPDQSPIPIDVPRAFGLPSVCKIDLPFTPASGCSLLGVPIAAPALSPAGDSAPEPSSGGTASPPEGLSSSPSSTPSGNAQKIGGSQRHFLGLLLAIVVFASFF</sequence>
<protein>
    <submittedName>
        <fullName evidence="12">OLC1v1005068C2</fullName>
    </submittedName>
</protein>
<dbReference type="Proteomes" id="UP001161247">
    <property type="component" value="Chromosome 5"/>
</dbReference>
<dbReference type="SMART" id="SM00499">
    <property type="entry name" value="AAI"/>
    <property type="match status" value="1"/>
</dbReference>
<feature type="signal peptide" evidence="10">
    <location>
        <begin position="1"/>
        <end position="31"/>
    </location>
</feature>
<feature type="domain" description="Bifunctional inhibitor/plant lipid transfer protein/seed storage helical" evidence="11">
    <location>
        <begin position="58"/>
        <end position="138"/>
    </location>
</feature>
<evidence type="ECO:0000256" key="7">
    <source>
        <dbReference type="ARBA" id="ARBA00023180"/>
    </source>
</evidence>
<keyword evidence="6" id="KW-1015">Disulfide bond</keyword>
<feature type="compositionally biased region" description="Low complexity" evidence="9">
    <location>
        <begin position="167"/>
        <end position="181"/>
    </location>
</feature>
<keyword evidence="8" id="KW-0449">Lipoprotein</keyword>
<dbReference type="InterPro" id="IPR016140">
    <property type="entry name" value="Bifunc_inhib/LTP/seed_store"/>
</dbReference>
<dbReference type="InterPro" id="IPR036312">
    <property type="entry name" value="Bifun_inhib/LTP/seed_sf"/>
</dbReference>
<keyword evidence="7" id="KW-0325">Glycoprotein</keyword>
<evidence type="ECO:0000256" key="10">
    <source>
        <dbReference type="SAM" id="SignalP"/>
    </source>
</evidence>
<evidence type="ECO:0000256" key="4">
    <source>
        <dbReference type="ARBA" id="ARBA00022622"/>
    </source>
</evidence>
<feature type="chain" id="PRO_5043807656" evidence="10">
    <location>
        <begin position="32"/>
        <end position="208"/>
    </location>
</feature>
<gene>
    <name evidence="12" type="ORF">OLC1_LOCUS14601</name>
</gene>
<dbReference type="InterPro" id="IPR043325">
    <property type="entry name" value="LTSS"/>
</dbReference>
<evidence type="ECO:0000256" key="1">
    <source>
        <dbReference type="ARBA" id="ARBA00004609"/>
    </source>
</evidence>
<proteinExistence type="inferred from homology"/>
<comment type="subcellular location">
    <subcellularLocation>
        <location evidence="1">Cell membrane</location>
        <topology evidence="1">Lipid-anchor</topology>
        <topology evidence="1">GPI-anchor</topology>
    </subcellularLocation>
</comment>
<evidence type="ECO:0000256" key="6">
    <source>
        <dbReference type="ARBA" id="ARBA00023157"/>
    </source>
</evidence>
<evidence type="ECO:0000256" key="3">
    <source>
        <dbReference type="ARBA" id="ARBA00022475"/>
    </source>
</evidence>
<dbReference type="GO" id="GO:0005886">
    <property type="term" value="C:plasma membrane"/>
    <property type="evidence" value="ECO:0007669"/>
    <property type="project" value="UniProtKB-SubCell"/>
</dbReference>
<keyword evidence="13" id="KW-1185">Reference proteome</keyword>
<dbReference type="Pfam" id="PF14368">
    <property type="entry name" value="LTP_2"/>
    <property type="match status" value="1"/>
</dbReference>
<name>A0AAV1DH86_OLDCO</name>
<accession>A0AAV1DH86</accession>
<feature type="region of interest" description="Disordered" evidence="9">
    <location>
        <begin position="151"/>
        <end position="186"/>
    </location>
</feature>
<dbReference type="AlphaFoldDB" id="A0AAV1DH86"/>
<dbReference type="PANTHER" id="PTHR33044">
    <property type="entry name" value="BIFUNCTIONAL INHIBITOR/LIPID-TRANSFER PROTEIN/SEED STORAGE 2S ALBUMIN SUPERFAMILY PROTEIN-RELATED"/>
    <property type="match status" value="1"/>
</dbReference>
<reference evidence="12" key="1">
    <citation type="submission" date="2023-03" db="EMBL/GenBank/DDBJ databases">
        <authorList>
            <person name="Julca I."/>
        </authorList>
    </citation>
    <scope>NUCLEOTIDE SEQUENCE</scope>
</reference>
<keyword evidence="4" id="KW-0472">Membrane</keyword>
<dbReference type="GO" id="GO:0098552">
    <property type="term" value="C:side of membrane"/>
    <property type="evidence" value="ECO:0007669"/>
    <property type="project" value="UniProtKB-KW"/>
</dbReference>
<evidence type="ECO:0000256" key="9">
    <source>
        <dbReference type="SAM" id="MobiDB-lite"/>
    </source>
</evidence>
<keyword evidence="3" id="KW-1003">Cell membrane</keyword>
<evidence type="ECO:0000313" key="13">
    <source>
        <dbReference type="Proteomes" id="UP001161247"/>
    </source>
</evidence>
<evidence type="ECO:0000256" key="5">
    <source>
        <dbReference type="ARBA" id="ARBA00022729"/>
    </source>
</evidence>
<dbReference type="CDD" id="cd00010">
    <property type="entry name" value="AAI_LTSS"/>
    <property type="match status" value="1"/>
</dbReference>
<evidence type="ECO:0000313" key="12">
    <source>
        <dbReference type="EMBL" id="CAI9106017.1"/>
    </source>
</evidence>
<evidence type="ECO:0000256" key="8">
    <source>
        <dbReference type="ARBA" id="ARBA00023288"/>
    </source>
</evidence>
<comment type="similarity">
    <text evidence="2">Belongs to the plant LTP family.</text>
</comment>
<evidence type="ECO:0000256" key="2">
    <source>
        <dbReference type="ARBA" id="ARBA00009748"/>
    </source>
</evidence>
<organism evidence="12 13">
    <name type="scientific">Oldenlandia corymbosa var. corymbosa</name>
    <dbReference type="NCBI Taxonomy" id="529605"/>
    <lineage>
        <taxon>Eukaryota</taxon>
        <taxon>Viridiplantae</taxon>
        <taxon>Streptophyta</taxon>
        <taxon>Embryophyta</taxon>
        <taxon>Tracheophyta</taxon>
        <taxon>Spermatophyta</taxon>
        <taxon>Magnoliopsida</taxon>
        <taxon>eudicotyledons</taxon>
        <taxon>Gunneridae</taxon>
        <taxon>Pentapetalae</taxon>
        <taxon>asterids</taxon>
        <taxon>lamiids</taxon>
        <taxon>Gentianales</taxon>
        <taxon>Rubiaceae</taxon>
        <taxon>Rubioideae</taxon>
        <taxon>Spermacoceae</taxon>
        <taxon>Hedyotis-Oldenlandia complex</taxon>
        <taxon>Oldenlandia</taxon>
    </lineage>
</organism>
<dbReference type="Gene3D" id="1.10.110.10">
    <property type="entry name" value="Plant lipid-transfer and hydrophobic proteins"/>
    <property type="match status" value="1"/>
</dbReference>
<keyword evidence="4" id="KW-0336">GPI-anchor</keyword>
<dbReference type="EMBL" id="OX459122">
    <property type="protein sequence ID" value="CAI9106017.1"/>
    <property type="molecule type" value="Genomic_DNA"/>
</dbReference>
<dbReference type="SUPFAM" id="SSF47699">
    <property type="entry name" value="Bifunctional inhibitor/lipid-transfer protein/seed storage 2S albumin"/>
    <property type="match status" value="1"/>
</dbReference>